<dbReference type="InterPro" id="IPR003593">
    <property type="entry name" value="AAA+_ATPase"/>
</dbReference>
<evidence type="ECO:0000256" key="6">
    <source>
        <dbReference type="ARBA" id="ARBA00023125"/>
    </source>
</evidence>
<dbReference type="GO" id="GO:0005737">
    <property type="term" value="C:cytoplasm"/>
    <property type="evidence" value="ECO:0007669"/>
    <property type="project" value="UniProtKB-SubCell"/>
</dbReference>
<evidence type="ECO:0000313" key="11">
    <source>
        <dbReference type="EMBL" id="PIZ00822.1"/>
    </source>
</evidence>
<dbReference type="GO" id="GO:0006281">
    <property type="term" value="P:DNA repair"/>
    <property type="evidence" value="ECO:0007669"/>
    <property type="project" value="UniProtKB-UniRule"/>
</dbReference>
<dbReference type="InterPro" id="IPR041445">
    <property type="entry name" value="AAA_lid_4"/>
</dbReference>
<evidence type="ECO:0000256" key="4">
    <source>
        <dbReference type="ARBA" id="ARBA00022801"/>
    </source>
</evidence>
<dbReference type="Gene3D" id="1.10.10.10">
    <property type="entry name" value="Winged helix-like DNA-binding domain superfamily/Winged helix DNA-binding domain"/>
    <property type="match status" value="1"/>
</dbReference>
<keyword evidence="8 9" id="KW-0234">DNA repair</keyword>
<dbReference type="GO" id="GO:0000400">
    <property type="term" value="F:four-way junction DNA binding"/>
    <property type="evidence" value="ECO:0007669"/>
    <property type="project" value="UniProtKB-UniRule"/>
</dbReference>
<dbReference type="InterPro" id="IPR004605">
    <property type="entry name" value="DNA_helicase_Holl-junc_RuvB"/>
</dbReference>
<comment type="function">
    <text evidence="9">The RuvA-RuvB-RuvC complex processes Holliday junction (HJ) DNA during genetic recombination and DNA repair, while the RuvA-RuvB complex plays an important role in the rescue of blocked DNA replication forks via replication fork reversal (RFR). RuvA specifically binds to HJ cruciform DNA, conferring on it an open structure. The RuvB hexamer acts as an ATP-dependent pump, pulling dsDNA into and through the RuvAB complex. RuvB forms 2 homohexamers on either side of HJ DNA bound by 1 or 2 RuvA tetramers; 4 subunits per hexamer contact DNA at a time. Coordinated motions by a converter formed by DNA-disengaged RuvB subunits stimulates ATP hydrolysis and nucleotide exchange. Immobilization of the converter enables RuvB to convert the ATP-contained energy into a lever motion, pulling 2 nucleotides of DNA out of the RuvA tetramer per ATP hydrolyzed, thus driving DNA branch migration. The RuvB motors rotate together with the DNA substrate, which together with the progressing nucleotide cycle form the mechanistic basis for DNA recombination by continuous HJ branch migration. Branch migration allows RuvC to scan DNA until it finds its consensus sequence, where it cleaves and resolves cruciform DNA.</text>
</comment>
<reference evidence="12" key="1">
    <citation type="submission" date="2017-09" db="EMBL/GenBank/DDBJ databases">
        <title>Depth-based differentiation of microbial function through sediment-hosted aquifers and enrichment of novel symbionts in the deep terrestrial subsurface.</title>
        <authorList>
            <person name="Probst A.J."/>
            <person name="Ladd B."/>
            <person name="Jarett J.K."/>
            <person name="Geller-Mcgrath D.E."/>
            <person name="Sieber C.M.K."/>
            <person name="Emerson J.B."/>
            <person name="Anantharaman K."/>
            <person name="Thomas B.C."/>
            <person name="Malmstrom R."/>
            <person name="Stieglmeier M."/>
            <person name="Klingl A."/>
            <person name="Woyke T."/>
            <person name="Ryan C.M."/>
            <person name="Banfield J.F."/>
        </authorList>
    </citation>
    <scope>NUCLEOTIDE SEQUENCE [LARGE SCALE GENOMIC DNA]</scope>
</reference>
<name>A0A2M7RNC2_9BACT</name>
<feature type="binding site" evidence="9">
    <location>
        <position position="25"/>
    </location>
    <ligand>
        <name>ATP</name>
        <dbReference type="ChEBI" id="CHEBI:30616"/>
    </ligand>
</feature>
<dbReference type="CDD" id="cd00009">
    <property type="entry name" value="AAA"/>
    <property type="match status" value="1"/>
</dbReference>
<feature type="binding site" evidence="9">
    <location>
        <position position="66"/>
    </location>
    <ligand>
        <name>ATP</name>
        <dbReference type="ChEBI" id="CHEBI:30616"/>
    </ligand>
</feature>
<gene>
    <name evidence="9" type="primary">ruvB</name>
    <name evidence="11" type="ORF">COY61_01510</name>
</gene>
<keyword evidence="5 9" id="KW-0067">ATP-binding</keyword>
<feature type="binding site" evidence="9">
    <location>
        <position position="175"/>
    </location>
    <ligand>
        <name>ATP</name>
        <dbReference type="ChEBI" id="CHEBI:30616"/>
    </ligand>
</feature>
<dbReference type="HAMAP" id="MF_00016">
    <property type="entry name" value="DNA_HJ_migration_RuvB"/>
    <property type="match status" value="1"/>
</dbReference>
<comment type="catalytic activity">
    <reaction evidence="9">
        <text>ATP + H2O = ADP + phosphate + H(+)</text>
        <dbReference type="Rhea" id="RHEA:13065"/>
        <dbReference type="ChEBI" id="CHEBI:15377"/>
        <dbReference type="ChEBI" id="CHEBI:15378"/>
        <dbReference type="ChEBI" id="CHEBI:30616"/>
        <dbReference type="ChEBI" id="CHEBI:43474"/>
        <dbReference type="ChEBI" id="CHEBI:456216"/>
    </reaction>
</comment>
<feature type="binding site" evidence="9">
    <location>
        <position position="185"/>
    </location>
    <ligand>
        <name>ATP</name>
        <dbReference type="ChEBI" id="CHEBI:30616"/>
    </ligand>
</feature>
<proteinExistence type="inferred from homology"/>
<evidence type="ECO:0000256" key="2">
    <source>
        <dbReference type="ARBA" id="ARBA00022741"/>
    </source>
</evidence>
<dbReference type="PANTHER" id="PTHR42848:SF1">
    <property type="entry name" value="HOLLIDAY JUNCTION BRANCH MIGRATION COMPLEX SUBUNIT RUVB"/>
    <property type="match status" value="1"/>
</dbReference>
<keyword evidence="2 9" id="KW-0547">Nucleotide-binding</keyword>
<dbReference type="GO" id="GO:0006310">
    <property type="term" value="P:DNA recombination"/>
    <property type="evidence" value="ECO:0007669"/>
    <property type="project" value="UniProtKB-UniRule"/>
</dbReference>
<feature type="region of interest" description="Head domain (RuvB-H)" evidence="9">
    <location>
        <begin position="259"/>
        <end position="339"/>
    </location>
</feature>
<dbReference type="Proteomes" id="UP000229371">
    <property type="component" value="Unassembled WGS sequence"/>
</dbReference>
<feature type="domain" description="AAA+ ATPase" evidence="10">
    <location>
        <begin position="55"/>
        <end position="186"/>
    </location>
</feature>
<dbReference type="SUPFAM" id="SSF46785">
    <property type="entry name" value="Winged helix' DNA-binding domain"/>
    <property type="match status" value="1"/>
</dbReference>
<dbReference type="Gene3D" id="1.10.8.60">
    <property type="match status" value="1"/>
</dbReference>
<keyword evidence="1 9" id="KW-0963">Cytoplasm</keyword>
<dbReference type="InterPro" id="IPR027417">
    <property type="entry name" value="P-loop_NTPase"/>
</dbReference>
<comment type="subcellular location">
    <subcellularLocation>
        <location evidence="9">Cytoplasm</location>
    </subcellularLocation>
</comment>
<evidence type="ECO:0000256" key="5">
    <source>
        <dbReference type="ARBA" id="ARBA00022840"/>
    </source>
</evidence>
<keyword evidence="3 9" id="KW-0227">DNA damage</keyword>
<feature type="binding site" evidence="9">
    <location>
        <position position="69"/>
    </location>
    <ligand>
        <name>ATP</name>
        <dbReference type="ChEBI" id="CHEBI:30616"/>
    </ligand>
</feature>
<dbReference type="InterPro" id="IPR036388">
    <property type="entry name" value="WH-like_DNA-bd_sf"/>
</dbReference>
<evidence type="ECO:0000256" key="9">
    <source>
        <dbReference type="HAMAP-Rule" id="MF_00016"/>
    </source>
</evidence>
<dbReference type="GO" id="GO:0048476">
    <property type="term" value="C:Holliday junction resolvase complex"/>
    <property type="evidence" value="ECO:0007669"/>
    <property type="project" value="UniProtKB-UniRule"/>
</dbReference>
<dbReference type="Gene3D" id="3.40.50.300">
    <property type="entry name" value="P-loop containing nucleotide triphosphate hydrolases"/>
    <property type="match status" value="1"/>
</dbReference>
<dbReference type="AlphaFoldDB" id="A0A2M7RNC2"/>
<dbReference type="SUPFAM" id="SSF52540">
    <property type="entry name" value="P-loop containing nucleoside triphosphate hydrolases"/>
    <property type="match status" value="1"/>
</dbReference>
<organism evidence="11 12">
    <name type="scientific">bacterium (Candidatus Gribaldobacteria) CG_4_10_14_0_8_um_filter_33_9</name>
    <dbReference type="NCBI Taxonomy" id="2014266"/>
    <lineage>
        <taxon>Bacteria</taxon>
        <taxon>Candidatus Gribaldobacteria</taxon>
    </lineage>
</organism>
<dbReference type="NCBIfam" id="NF000868">
    <property type="entry name" value="PRK00080.1"/>
    <property type="match status" value="1"/>
</dbReference>
<dbReference type="SMART" id="SM00382">
    <property type="entry name" value="AAA"/>
    <property type="match status" value="1"/>
</dbReference>
<feature type="region of interest" description="Small ATPAse domain (RuvB-S)" evidence="9">
    <location>
        <begin position="186"/>
        <end position="256"/>
    </location>
</feature>
<dbReference type="Pfam" id="PF17864">
    <property type="entry name" value="AAA_lid_4"/>
    <property type="match status" value="1"/>
</dbReference>
<dbReference type="InterPro" id="IPR008823">
    <property type="entry name" value="RuvB_wg_C"/>
</dbReference>
<dbReference type="Pfam" id="PF05496">
    <property type="entry name" value="RuvB_N"/>
    <property type="match status" value="1"/>
</dbReference>
<dbReference type="PANTHER" id="PTHR42848">
    <property type="match status" value="1"/>
</dbReference>
<feature type="binding site" evidence="9">
    <location>
        <position position="70"/>
    </location>
    <ligand>
        <name>ATP</name>
        <dbReference type="ChEBI" id="CHEBI:30616"/>
    </ligand>
</feature>
<dbReference type="GO" id="GO:0005524">
    <property type="term" value="F:ATP binding"/>
    <property type="evidence" value="ECO:0007669"/>
    <property type="project" value="UniProtKB-UniRule"/>
</dbReference>
<dbReference type="EMBL" id="PFMI01000039">
    <property type="protein sequence ID" value="PIZ00822.1"/>
    <property type="molecule type" value="Genomic_DNA"/>
</dbReference>
<dbReference type="InterPro" id="IPR008824">
    <property type="entry name" value="RuvB-like_N"/>
</dbReference>
<feature type="binding site" evidence="9">
    <location>
        <position position="24"/>
    </location>
    <ligand>
        <name>ATP</name>
        <dbReference type="ChEBI" id="CHEBI:30616"/>
    </ligand>
</feature>
<keyword evidence="7 9" id="KW-0233">DNA recombination</keyword>
<evidence type="ECO:0000313" key="12">
    <source>
        <dbReference type="Proteomes" id="UP000229371"/>
    </source>
</evidence>
<dbReference type="GO" id="GO:0016887">
    <property type="term" value="F:ATP hydrolysis activity"/>
    <property type="evidence" value="ECO:0007669"/>
    <property type="project" value="RHEA"/>
</dbReference>
<dbReference type="EC" id="3.6.4.-" evidence="9"/>
<feature type="binding site" evidence="9">
    <location>
        <begin position="132"/>
        <end position="134"/>
    </location>
    <ligand>
        <name>ATP</name>
        <dbReference type="ChEBI" id="CHEBI:30616"/>
    </ligand>
</feature>
<sequence>MKNLSTTSVIFEKKPEDKTLDTTLRPKIWEEYAGQEKVKKNLKIILQAAKQRKETPEHLLFYGNTGLGKTTLSHLVAREMGVNIRVTAGPVIEKAGDLAAILTNLEEGDVLFIDEFHRIKKVLEEYLYSAMEDFKLNIIIGSGPMARTMELKLPRFTLIGATTKIALLSSPLRNRFGATFQLDFYSQEDLEKIIQRSAQILKIDIEPEAVKTIAARSRFTPRVANRLLKRARDFAQIEGQGIITKQIAQKALESLEIDQLGLELSDRRILETIIKKFNKGPVGLQALAAASSEEQDAILEIYEPYLMQLGFIERTPRGRIVTKAAYQYLKIKEPQQELF</sequence>
<protein>
    <recommendedName>
        <fullName evidence="9">Holliday junction branch migration complex subunit RuvB</fullName>
        <ecNumber evidence="9">3.6.4.-</ecNumber>
    </recommendedName>
</protein>
<evidence type="ECO:0000256" key="3">
    <source>
        <dbReference type="ARBA" id="ARBA00022763"/>
    </source>
</evidence>
<evidence type="ECO:0000259" key="10">
    <source>
        <dbReference type="SMART" id="SM00382"/>
    </source>
</evidence>
<dbReference type="NCBIfam" id="TIGR00635">
    <property type="entry name" value="ruvB"/>
    <property type="match status" value="1"/>
</dbReference>
<dbReference type="GO" id="GO:0009378">
    <property type="term" value="F:four-way junction helicase activity"/>
    <property type="evidence" value="ECO:0007669"/>
    <property type="project" value="InterPro"/>
</dbReference>
<keyword evidence="4 9" id="KW-0378">Hydrolase</keyword>
<comment type="similarity">
    <text evidence="9">Belongs to the RuvB family.</text>
</comment>
<feature type="binding site" evidence="9">
    <location>
        <position position="314"/>
    </location>
    <ligand>
        <name>DNA</name>
        <dbReference type="ChEBI" id="CHEBI:16991"/>
    </ligand>
</feature>
<feature type="binding site" evidence="9">
    <location>
        <position position="319"/>
    </location>
    <ligand>
        <name>DNA</name>
        <dbReference type="ChEBI" id="CHEBI:16991"/>
    </ligand>
</feature>
<comment type="domain">
    <text evidence="9">Has 3 domains, the large (RuvB-L) and small ATPase (RuvB-S) domains and the C-terminal head (RuvB-H) domain. The head domain binds DNA, while the ATPase domains jointly bind ATP, ADP or are empty depending on the state of the subunit in the translocation cycle. During a single DNA translocation step the structure of each domain remains the same, but their relative positions change.</text>
</comment>
<feature type="binding site" evidence="9">
    <location>
        <position position="222"/>
    </location>
    <ligand>
        <name>ATP</name>
        <dbReference type="ChEBI" id="CHEBI:30616"/>
    </ligand>
</feature>
<comment type="caution">
    <text evidence="11">The sequence shown here is derived from an EMBL/GenBank/DDBJ whole genome shotgun (WGS) entry which is preliminary data.</text>
</comment>
<accession>A0A2M7RNC2</accession>
<feature type="binding site" evidence="9">
    <location>
        <position position="71"/>
    </location>
    <ligand>
        <name>ATP</name>
        <dbReference type="ChEBI" id="CHEBI:30616"/>
    </ligand>
</feature>
<feature type="binding site" evidence="9">
    <location>
        <position position="70"/>
    </location>
    <ligand>
        <name>Mg(2+)</name>
        <dbReference type="ChEBI" id="CHEBI:18420"/>
    </ligand>
</feature>
<dbReference type="Pfam" id="PF05491">
    <property type="entry name" value="WHD_RuvB"/>
    <property type="match status" value="1"/>
</dbReference>
<dbReference type="InterPro" id="IPR036390">
    <property type="entry name" value="WH_DNA-bd_sf"/>
</dbReference>
<evidence type="ECO:0000256" key="8">
    <source>
        <dbReference type="ARBA" id="ARBA00023204"/>
    </source>
</evidence>
<keyword evidence="11" id="KW-0347">Helicase</keyword>
<evidence type="ECO:0000256" key="7">
    <source>
        <dbReference type="ARBA" id="ARBA00023172"/>
    </source>
</evidence>
<keyword evidence="6 9" id="KW-0238">DNA-binding</keyword>
<evidence type="ECO:0000256" key="1">
    <source>
        <dbReference type="ARBA" id="ARBA00022490"/>
    </source>
</evidence>
<comment type="caution">
    <text evidence="9">Lacks conserved residue(s) required for the propagation of feature annotation.</text>
</comment>
<comment type="subunit">
    <text evidence="9">Homohexamer. Forms an RuvA(8)-RuvB(12)-Holliday junction (HJ) complex. HJ DNA is sandwiched between 2 RuvA tetramers; dsDNA enters through RuvA and exits via RuvB. An RuvB hexamer assembles on each DNA strand where it exits the tetramer. Each RuvB hexamer is contacted by two RuvA subunits (via domain III) on 2 adjacent RuvB subunits; this complex drives branch migration. In the full resolvosome a probable DNA-RuvA(4)-RuvB(12)-RuvC(2) complex forms which resolves the HJ.</text>
</comment>